<evidence type="ECO:0000256" key="2">
    <source>
        <dbReference type="SAM" id="MobiDB-lite"/>
    </source>
</evidence>
<dbReference type="GO" id="GO:0006402">
    <property type="term" value="P:mRNA catabolic process"/>
    <property type="evidence" value="ECO:0007669"/>
    <property type="project" value="TreeGrafter"/>
</dbReference>
<comment type="function">
    <text evidence="1">Component of the CCR4-NOT complex which is one of the major cellular mRNA deadenylases and is linked to various cellular processes including bulk mRNA degradation, miRNA-mediated repression, translational repression during translational initiation and general transcription regulation.</text>
</comment>
<dbReference type="InterPro" id="IPR039740">
    <property type="entry name" value="CNOT10"/>
</dbReference>
<accession>A0A8K0K101</accession>
<feature type="region of interest" description="Disordered" evidence="2">
    <location>
        <begin position="35"/>
        <end position="84"/>
    </location>
</feature>
<keyword evidence="1" id="KW-0810">Translation regulation</keyword>
<proteinExistence type="inferred from homology"/>
<dbReference type="GO" id="GO:0005634">
    <property type="term" value="C:nucleus"/>
    <property type="evidence" value="ECO:0007669"/>
    <property type="project" value="UniProtKB-SubCell"/>
</dbReference>
<feature type="compositionally biased region" description="Low complexity" evidence="2">
    <location>
        <begin position="147"/>
        <end position="168"/>
    </location>
</feature>
<dbReference type="EMBL" id="KZ308274">
    <property type="protein sequence ID" value="KAG8226292.1"/>
    <property type="molecule type" value="Genomic_DNA"/>
</dbReference>
<dbReference type="GO" id="GO:0030014">
    <property type="term" value="C:CCR4-NOT complex"/>
    <property type="evidence" value="ECO:0007669"/>
    <property type="project" value="UniProtKB-UniRule"/>
</dbReference>
<keyword evidence="1" id="KW-0804">Transcription</keyword>
<reference evidence="3" key="2">
    <citation type="submission" date="2017-10" db="EMBL/GenBank/DDBJ databases">
        <title>Ladona fulva Genome sequencing and assembly.</title>
        <authorList>
            <person name="Murali S."/>
            <person name="Richards S."/>
            <person name="Bandaranaike D."/>
            <person name="Bellair M."/>
            <person name="Blankenburg K."/>
            <person name="Chao H."/>
            <person name="Dinh H."/>
            <person name="Doddapaneni H."/>
            <person name="Dugan-Rocha S."/>
            <person name="Elkadiri S."/>
            <person name="Gnanaolivu R."/>
            <person name="Hernandez B."/>
            <person name="Skinner E."/>
            <person name="Javaid M."/>
            <person name="Lee S."/>
            <person name="Li M."/>
            <person name="Ming W."/>
            <person name="Munidasa M."/>
            <person name="Muniz J."/>
            <person name="Nguyen L."/>
            <person name="Hughes D."/>
            <person name="Osuji N."/>
            <person name="Pu L.-L."/>
            <person name="Puazo M."/>
            <person name="Qu C."/>
            <person name="Quiroz J."/>
            <person name="Raj R."/>
            <person name="Weissenberger G."/>
            <person name="Xin Y."/>
            <person name="Zou X."/>
            <person name="Han Y."/>
            <person name="Worley K."/>
            <person name="Muzny D."/>
            <person name="Gibbs R."/>
        </authorList>
    </citation>
    <scope>NUCLEOTIDE SEQUENCE</scope>
    <source>
        <strain evidence="3">Sampled in the wild</strain>
    </source>
</reference>
<dbReference type="Proteomes" id="UP000792457">
    <property type="component" value="Unassembled WGS sequence"/>
</dbReference>
<evidence type="ECO:0000256" key="1">
    <source>
        <dbReference type="RuleBase" id="RU367083"/>
    </source>
</evidence>
<gene>
    <name evidence="3" type="ORF">J437_LFUL002731</name>
</gene>
<comment type="similarity">
    <text evidence="1">Belongs to the CNOT10 family.</text>
</comment>
<comment type="caution">
    <text evidence="3">The sequence shown here is derived from an EMBL/GenBank/DDBJ whole genome shotgun (WGS) entry which is preliminary data.</text>
</comment>
<sequence>MLRNSVRYQPFSLYVWIINYLANYCTRMKLNSSAAKTKQHETIEKDGEGGEKWTPSSDQPPANAGSSSTTTNSTVSSAISPQCTEQERQLAQTAVMEFRRGNYSACIAALTQMEGGSGSVVGNAVTQSFGGSGSQTNNRTGSEKGSSRVASGTSSTGTSGVVSAASTPVGSGGGNFSTGSGVSSTVRPIDVKIAHNKAVAEYYRGELKKTDQFRRALNSVCNAAHLNIEELDSLEGPTHCVIFFNQAVLLYHMRQYSVAIRILNALLPYIETMDEGLAHRVILLLGELHLCAHRPDRVLSLVAYADTHFAPVPSAAAQSAASLPSSPLQPPSSTGNGASKDGKDSQASVGENLSGGGWEWFRLRLSMLKTRAYLSTHVLKSCKRELKAIMTSGGVVCFPKYFYFVFRNRRSSSHIS</sequence>
<keyword evidence="1" id="KW-0963">Cytoplasm</keyword>
<feature type="compositionally biased region" description="Basic and acidic residues" evidence="2">
    <location>
        <begin position="38"/>
        <end position="51"/>
    </location>
</feature>
<comment type="subcellular location">
    <subcellularLocation>
        <location evidence="1">Cytoplasm</location>
    </subcellularLocation>
    <subcellularLocation>
        <location evidence="1">Nucleus</location>
    </subcellularLocation>
</comment>
<dbReference type="PANTHER" id="PTHR12979">
    <property type="entry name" value="CCR4-NOT TRANSCRIPTION COMPLEX SUBUNIT 10"/>
    <property type="match status" value="1"/>
</dbReference>
<dbReference type="OrthoDB" id="25157at2759"/>
<reference evidence="3" key="1">
    <citation type="submission" date="2013-04" db="EMBL/GenBank/DDBJ databases">
        <authorList>
            <person name="Qu J."/>
            <person name="Murali S.C."/>
            <person name="Bandaranaike D."/>
            <person name="Bellair M."/>
            <person name="Blankenburg K."/>
            <person name="Chao H."/>
            <person name="Dinh H."/>
            <person name="Doddapaneni H."/>
            <person name="Downs B."/>
            <person name="Dugan-Rocha S."/>
            <person name="Elkadiri S."/>
            <person name="Gnanaolivu R.D."/>
            <person name="Hernandez B."/>
            <person name="Javaid M."/>
            <person name="Jayaseelan J.C."/>
            <person name="Lee S."/>
            <person name="Li M."/>
            <person name="Ming W."/>
            <person name="Munidasa M."/>
            <person name="Muniz J."/>
            <person name="Nguyen L."/>
            <person name="Ongeri F."/>
            <person name="Osuji N."/>
            <person name="Pu L.-L."/>
            <person name="Puazo M."/>
            <person name="Qu C."/>
            <person name="Quiroz J."/>
            <person name="Raj R."/>
            <person name="Weissenberger G."/>
            <person name="Xin Y."/>
            <person name="Zou X."/>
            <person name="Han Y."/>
            <person name="Richards S."/>
            <person name="Worley K."/>
            <person name="Muzny D."/>
            <person name="Gibbs R."/>
        </authorList>
    </citation>
    <scope>NUCLEOTIDE SEQUENCE</scope>
    <source>
        <strain evidence="3">Sampled in the wild</strain>
    </source>
</reference>
<feature type="compositionally biased region" description="Low complexity" evidence="2">
    <location>
        <begin position="66"/>
        <end position="80"/>
    </location>
</feature>
<keyword evidence="1" id="KW-0943">RNA-mediated gene silencing</keyword>
<dbReference type="GO" id="GO:0017148">
    <property type="term" value="P:negative regulation of translation"/>
    <property type="evidence" value="ECO:0007669"/>
    <property type="project" value="TreeGrafter"/>
</dbReference>
<feature type="region of interest" description="Disordered" evidence="2">
    <location>
        <begin position="321"/>
        <end position="351"/>
    </location>
</feature>
<dbReference type="GO" id="GO:0005737">
    <property type="term" value="C:cytoplasm"/>
    <property type="evidence" value="ECO:0007669"/>
    <property type="project" value="UniProtKB-SubCell"/>
</dbReference>
<dbReference type="PANTHER" id="PTHR12979:SF5">
    <property type="entry name" value="CCR4-NOT TRANSCRIPTION COMPLEX SUBUNIT 10"/>
    <property type="match status" value="1"/>
</dbReference>
<evidence type="ECO:0000313" key="3">
    <source>
        <dbReference type="EMBL" id="KAG8226292.1"/>
    </source>
</evidence>
<keyword evidence="1" id="KW-0805">Transcription regulation</keyword>
<protein>
    <recommendedName>
        <fullName evidence="1">CCR4-NOT transcription complex subunit 10</fullName>
    </recommendedName>
</protein>
<dbReference type="AlphaFoldDB" id="A0A8K0K101"/>
<organism evidence="3 4">
    <name type="scientific">Ladona fulva</name>
    <name type="common">Scarce chaser dragonfly</name>
    <name type="synonym">Libellula fulva</name>
    <dbReference type="NCBI Taxonomy" id="123851"/>
    <lineage>
        <taxon>Eukaryota</taxon>
        <taxon>Metazoa</taxon>
        <taxon>Ecdysozoa</taxon>
        <taxon>Arthropoda</taxon>
        <taxon>Hexapoda</taxon>
        <taxon>Insecta</taxon>
        <taxon>Pterygota</taxon>
        <taxon>Palaeoptera</taxon>
        <taxon>Odonata</taxon>
        <taxon>Epiprocta</taxon>
        <taxon>Anisoptera</taxon>
        <taxon>Libelluloidea</taxon>
        <taxon>Libellulidae</taxon>
        <taxon>Ladona</taxon>
    </lineage>
</organism>
<evidence type="ECO:0000313" key="4">
    <source>
        <dbReference type="Proteomes" id="UP000792457"/>
    </source>
</evidence>
<keyword evidence="4" id="KW-1185">Reference proteome</keyword>
<feature type="compositionally biased region" description="Polar residues" evidence="2">
    <location>
        <begin position="128"/>
        <end position="140"/>
    </location>
</feature>
<keyword evidence="1" id="KW-0539">Nucleus</keyword>
<feature type="region of interest" description="Disordered" evidence="2">
    <location>
        <begin position="128"/>
        <end position="168"/>
    </location>
</feature>
<dbReference type="GO" id="GO:0031047">
    <property type="term" value="P:regulatory ncRNA-mediated gene silencing"/>
    <property type="evidence" value="ECO:0007669"/>
    <property type="project" value="UniProtKB-UniRule"/>
</dbReference>
<name>A0A8K0K101_LADFU</name>